<evidence type="ECO:0000259" key="3">
    <source>
        <dbReference type="PROSITE" id="PS50977"/>
    </source>
</evidence>
<evidence type="ECO:0000256" key="1">
    <source>
        <dbReference type="ARBA" id="ARBA00023125"/>
    </source>
</evidence>
<dbReference type="Proteomes" id="UP001597063">
    <property type="component" value="Unassembled WGS sequence"/>
</dbReference>
<organism evidence="4 5">
    <name type="scientific">Actinomadura fibrosa</name>
    <dbReference type="NCBI Taxonomy" id="111802"/>
    <lineage>
        <taxon>Bacteria</taxon>
        <taxon>Bacillati</taxon>
        <taxon>Actinomycetota</taxon>
        <taxon>Actinomycetes</taxon>
        <taxon>Streptosporangiales</taxon>
        <taxon>Thermomonosporaceae</taxon>
        <taxon>Actinomadura</taxon>
    </lineage>
</organism>
<comment type="caution">
    <text evidence="4">The sequence shown here is derived from an EMBL/GenBank/DDBJ whole genome shotgun (WGS) entry which is preliminary data.</text>
</comment>
<feature type="DNA-binding region" description="H-T-H motif" evidence="2">
    <location>
        <begin position="14"/>
        <end position="33"/>
    </location>
</feature>
<gene>
    <name evidence="4" type="ORF">ACFQZM_16600</name>
</gene>
<dbReference type="InterPro" id="IPR009057">
    <property type="entry name" value="Homeodomain-like_sf"/>
</dbReference>
<accession>A0ABW2XLE4</accession>
<dbReference type="EMBL" id="JBHTGP010000008">
    <property type="protein sequence ID" value="MFD0686123.1"/>
    <property type="molecule type" value="Genomic_DNA"/>
</dbReference>
<feature type="domain" description="HTH tetR-type" evidence="3">
    <location>
        <begin position="1"/>
        <end position="51"/>
    </location>
</feature>
<keyword evidence="5" id="KW-1185">Reference proteome</keyword>
<reference evidence="5" key="1">
    <citation type="journal article" date="2019" name="Int. J. Syst. Evol. Microbiol.">
        <title>The Global Catalogue of Microorganisms (GCM) 10K type strain sequencing project: providing services to taxonomists for standard genome sequencing and annotation.</title>
        <authorList>
            <consortium name="The Broad Institute Genomics Platform"/>
            <consortium name="The Broad Institute Genome Sequencing Center for Infectious Disease"/>
            <person name="Wu L."/>
            <person name="Ma J."/>
        </authorList>
    </citation>
    <scope>NUCLEOTIDE SEQUENCE [LARGE SCALE GENOMIC DNA]</scope>
    <source>
        <strain evidence="5">JCM 9371</strain>
    </source>
</reference>
<dbReference type="Gene3D" id="1.10.357.10">
    <property type="entry name" value="Tetracycline Repressor, domain 2"/>
    <property type="match status" value="1"/>
</dbReference>
<protein>
    <submittedName>
        <fullName evidence="4">TetR/AcrR family transcriptional regulator</fullName>
    </submittedName>
</protein>
<dbReference type="SUPFAM" id="SSF46689">
    <property type="entry name" value="Homeodomain-like"/>
    <property type="match status" value="1"/>
</dbReference>
<evidence type="ECO:0000256" key="2">
    <source>
        <dbReference type="PROSITE-ProRule" id="PRU00335"/>
    </source>
</evidence>
<proteinExistence type="predicted"/>
<evidence type="ECO:0000313" key="4">
    <source>
        <dbReference type="EMBL" id="MFD0686123.1"/>
    </source>
</evidence>
<dbReference type="Pfam" id="PF00440">
    <property type="entry name" value="TetR_N"/>
    <property type="match status" value="1"/>
</dbReference>
<name>A0ABW2XLE4_9ACTN</name>
<dbReference type="RefSeq" id="WP_207399610.1">
    <property type="nucleotide sequence ID" value="NZ_CAACUY010000019.1"/>
</dbReference>
<keyword evidence="1 2" id="KW-0238">DNA-binding</keyword>
<dbReference type="InterPro" id="IPR001647">
    <property type="entry name" value="HTH_TetR"/>
</dbReference>
<sequence>MISAVAEEGYATATVAHVVARARVSRKAFYDHFSGLESCFLTALDAAQQVIAKELTGAPRDPSAADPSLAVLRGGLRAYLALCAREPEYARCIFIELPAAGPRAVRGRDRGHRMVADLLRRWRERAAARHPEWRPVPDECHLAAVGAVAELVTAHVARGETERLPALHGVMTGIVLRVLDAPIPD</sequence>
<evidence type="ECO:0000313" key="5">
    <source>
        <dbReference type="Proteomes" id="UP001597063"/>
    </source>
</evidence>
<dbReference type="PROSITE" id="PS50977">
    <property type="entry name" value="HTH_TETR_2"/>
    <property type="match status" value="1"/>
</dbReference>